<accession>A0AA50CP61</accession>
<dbReference type="InterPro" id="IPR001789">
    <property type="entry name" value="Sig_transdc_resp-reg_receiver"/>
</dbReference>
<evidence type="ECO:0000256" key="2">
    <source>
        <dbReference type="ARBA" id="ARBA00023015"/>
    </source>
</evidence>
<dbReference type="CDD" id="cd00156">
    <property type="entry name" value="REC"/>
    <property type="match status" value="1"/>
</dbReference>
<dbReference type="GO" id="GO:0000160">
    <property type="term" value="P:phosphorelay signal transduction system"/>
    <property type="evidence" value="ECO:0007669"/>
    <property type="project" value="InterPro"/>
</dbReference>
<dbReference type="SMART" id="SM00448">
    <property type="entry name" value="REC"/>
    <property type="match status" value="1"/>
</dbReference>
<evidence type="ECO:0000256" key="1">
    <source>
        <dbReference type="ARBA" id="ARBA00022553"/>
    </source>
</evidence>
<evidence type="ECO:0000313" key="7">
    <source>
        <dbReference type="Proteomes" id="UP001234585"/>
    </source>
</evidence>
<dbReference type="Pfam" id="PF00072">
    <property type="entry name" value="Response_reg"/>
    <property type="match status" value="1"/>
</dbReference>
<gene>
    <name evidence="6" type="ORF">Q9313_02245</name>
</gene>
<dbReference type="PANTHER" id="PTHR44591:SF3">
    <property type="entry name" value="RESPONSE REGULATORY DOMAIN-CONTAINING PROTEIN"/>
    <property type="match status" value="1"/>
</dbReference>
<keyword evidence="1 4" id="KW-0597">Phosphoprotein</keyword>
<dbReference type="Proteomes" id="UP001234585">
    <property type="component" value="Chromosome"/>
</dbReference>
<dbReference type="InterPro" id="IPR011006">
    <property type="entry name" value="CheY-like_superfamily"/>
</dbReference>
<dbReference type="SUPFAM" id="SSF52172">
    <property type="entry name" value="CheY-like"/>
    <property type="match status" value="1"/>
</dbReference>
<feature type="domain" description="Response regulatory" evidence="5">
    <location>
        <begin position="5"/>
        <end position="117"/>
    </location>
</feature>
<dbReference type="InterPro" id="IPR050595">
    <property type="entry name" value="Bact_response_regulator"/>
</dbReference>
<dbReference type="EMBL" id="CP132302">
    <property type="protein sequence ID" value="WLR97871.1"/>
    <property type="molecule type" value="Genomic_DNA"/>
</dbReference>
<evidence type="ECO:0000256" key="4">
    <source>
        <dbReference type="PROSITE-ProRule" id="PRU00169"/>
    </source>
</evidence>
<keyword evidence="2" id="KW-0805">Transcription regulation</keyword>
<reference evidence="6 7" key="1">
    <citation type="submission" date="2023-08" db="EMBL/GenBank/DDBJ databases">
        <title>Pathogen: clinical or host-associated sample.</title>
        <authorList>
            <person name="Hergert J."/>
            <person name="Casey R."/>
            <person name="Wagner J."/>
            <person name="Young E.L."/>
            <person name="Oakeson K.F."/>
        </authorList>
    </citation>
    <scope>NUCLEOTIDE SEQUENCE [LARGE SCALE GENOMIC DNA]</scope>
    <source>
        <strain evidence="6 7">1760953</strain>
    </source>
</reference>
<proteinExistence type="predicted"/>
<dbReference type="PROSITE" id="PS50110">
    <property type="entry name" value="RESPONSE_REGULATORY"/>
    <property type="match status" value="1"/>
</dbReference>
<sequence length="126" mass="13526">MSQRTVLVVDDEPMIRMVLADALEDEGYLVIEASNVLEAVAVLGNRHVDCLVTDIDMPGGLNGLDLVKFVRGFDAGMTVVVASGGRTPNDVNFPKSCQFVPKPYRLEAIIESLGTSTDQVLSRGAC</sequence>
<feature type="modified residue" description="4-aspartylphosphate" evidence="4">
    <location>
        <position position="54"/>
    </location>
</feature>
<dbReference type="AlphaFoldDB" id="A0AA50CP61"/>
<evidence type="ECO:0000313" key="6">
    <source>
        <dbReference type="EMBL" id="WLR97871.1"/>
    </source>
</evidence>
<dbReference type="RefSeq" id="WP_306037785.1">
    <property type="nucleotide sequence ID" value="NZ_CP132302.1"/>
</dbReference>
<protein>
    <submittedName>
        <fullName evidence="6">Response regulator</fullName>
    </submittedName>
</protein>
<keyword evidence="3" id="KW-0804">Transcription</keyword>
<evidence type="ECO:0000259" key="5">
    <source>
        <dbReference type="PROSITE" id="PS50110"/>
    </source>
</evidence>
<evidence type="ECO:0000256" key="3">
    <source>
        <dbReference type="ARBA" id="ARBA00023163"/>
    </source>
</evidence>
<organism evidence="6 7">
    <name type="scientific">Shinella sumterensis</name>
    <dbReference type="NCBI Taxonomy" id="1967501"/>
    <lineage>
        <taxon>Bacteria</taxon>
        <taxon>Pseudomonadati</taxon>
        <taxon>Pseudomonadota</taxon>
        <taxon>Alphaproteobacteria</taxon>
        <taxon>Hyphomicrobiales</taxon>
        <taxon>Rhizobiaceae</taxon>
        <taxon>Shinella</taxon>
    </lineage>
</organism>
<dbReference type="PANTHER" id="PTHR44591">
    <property type="entry name" value="STRESS RESPONSE REGULATOR PROTEIN 1"/>
    <property type="match status" value="1"/>
</dbReference>
<name>A0AA50CP61_9HYPH</name>
<keyword evidence="7" id="KW-1185">Reference proteome</keyword>
<dbReference type="Gene3D" id="3.40.50.2300">
    <property type="match status" value="1"/>
</dbReference>